<dbReference type="Proteomes" id="UP000185332">
    <property type="component" value="Segment"/>
</dbReference>
<evidence type="ECO:0000313" key="3">
    <source>
        <dbReference type="EMBL" id="AIX17879.1"/>
    </source>
</evidence>
<dbReference type="RefSeq" id="YP_009140579.1">
    <property type="nucleotide sequence ID" value="NC_027130.1"/>
</dbReference>
<dbReference type="Proteomes" id="UP000185327">
    <property type="component" value="Segment"/>
</dbReference>
<accession>A0A0E3FSG3</accession>
<dbReference type="KEGG" id="vg:24405155"/>
<dbReference type="Proteomes" id="UP000185342">
    <property type="component" value="Segment"/>
</dbReference>
<dbReference type="Proteomes" id="UP000185334">
    <property type="component" value="Segment"/>
</dbReference>
<dbReference type="EMBL" id="KJ019043">
    <property type="protein sequence ID" value="AIX17879.1"/>
    <property type="molecule type" value="Genomic_DNA"/>
</dbReference>
<evidence type="ECO:0000313" key="16">
    <source>
        <dbReference type="EMBL" id="AIX46066.1"/>
    </source>
</evidence>
<dbReference type="EMBL" id="KJ019104">
    <property type="protein sequence ID" value="AIX32496.1"/>
    <property type="molecule type" value="Genomic_DNA"/>
</dbReference>
<dbReference type="Proteomes" id="UP000185336">
    <property type="component" value="Segment"/>
</dbReference>
<dbReference type="Proteomes" id="UP000185328">
    <property type="component" value="Segment"/>
</dbReference>
<dbReference type="EMBL" id="KJ019154">
    <property type="protein sequence ID" value="AIX44430.1"/>
    <property type="molecule type" value="Genomic_DNA"/>
</dbReference>
<evidence type="ECO:0000313" key="10">
    <source>
        <dbReference type="EMBL" id="AIX33560.1"/>
    </source>
</evidence>
<dbReference type="EMBL" id="KJ019110">
    <property type="protein sequence ID" value="AIX33992.1"/>
    <property type="molecule type" value="Genomic_DNA"/>
</dbReference>
<dbReference type="Proteomes" id="UP000185326">
    <property type="component" value="Segment"/>
</dbReference>
<dbReference type="Proteomes" id="UP000185330">
    <property type="component" value="Segment"/>
</dbReference>
<proteinExistence type="predicted"/>
<evidence type="ECO:0000313" key="18">
    <source>
        <dbReference type="Proteomes" id="UP000185326"/>
    </source>
</evidence>
<dbReference type="EMBL" id="KJ019061">
    <property type="protein sequence ID" value="AIX22130.1"/>
    <property type="molecule type" value="Genomic_DNA"/>
</dbReference>
<evidence type="ECO:0000313" key="4">
    <source>
        <dbReference type="EMBL" id="AIX18094.1"/>
    </source>
</evidence>
<dbReference type="EMBL" id="KJ019161">
    <property type="protein sequence ID" value="AIX46066.1"/>
    <property type="molecule type" value="Genomic_DNA"/>
</dbReference>
<dbReference type="Proteomes" id="UP000185329">
    <property type="component" value="Segment"/>
</dbReference>
<evidence type="ECO:0000313" key="11">
    <source>
        <dbReference type="EMBL" id="AIX33776.1"/>
    </source>
</evidence>
<evidence type="ECO:0000313" key="20">
    <source>
        <dbReference type="Proteomes" id="UP000185330"/>
    </source>
</evidence>
<evidence type="ECO:0000313" key="19">
    <source>
        <dbReference type="Proteomes" id="UP000185328"/>
    </source>
</evidence>
<evidence type="ECO:0000313" key="8">
    <source>
        <dbReference type="EMBL" id="AIX22130.1"/>
    </source>
</evidence>
<evidence type="ECO:0000313" key="13">
    <source>
        <dbReference type="EMBL" id="AIX39093.1"/>
    </source>
</evidence>
<dbReference type="EMBL" id="KJ019051">
    <property type="protein sequence ID" value="AIX19685.1"/>
    <property type="molecule type" value="Genomic_DNA"/>
</dbReference>
<protein>
    <submittedName>
        <fullName evidence="10">Uncharacterized protein</fullName>
    </submittedName>
</protein>
<dbReference type="GeneID" id="24405155"/>
<dbReference type="EMBL" id="KJ019134">
    <property type="protein sequence ID" value="AIX39312.1"/>
    <property type="molecule type" value="Genomic_DNA"/>
</dbReference>
<sequence length="461" mass="52538">MTLNRAESGEVSVRVQVYRDGELLENAQGASDINEFVVGIELYESISSATLEAKLVIQDNAGLINQFTGSELFKISITGSVYDNTYFMRAYNIESRSKINQTSDVFIMNLTSDEYIRNEVSNVFGNSEVIFKETSAKKIIETIIKSNLYLNSKKRVYVEQSLNKHQFVIPNWRPFDCIYWLCSRSIRNNSPGKNLQGGYVFFENRIGYHFKSVDQMIDDVNNQSADTETNPNGTESSAKVRLYKYEYTPKNTSENKILEQFKIESITFPEEKNFLMGLRHGTWSGFSIGLDPVTVSSSKMGVSTDLAADAYRYSIKESWGKMSHLKGGKNKNPIEKMDKGIQDMIDYPKRVRYTILPNQIFDPKYSTNPQKNYEQLVELQAYQWMRIESIKNVKLQIVVPGNLDLYAGYGIEVIIPSTARSGKTTKIDKRYSGRYLIAGVSHKIVNNNMATELLLLKDSIQ</sequence>
<dbReference type="EMBL" id="KJ019109">
    <property type="protein sequence ID" value="AIX33776.1"/>
    <property type="molecule type" value="Genomic_DNA"/>
</dbReference>
<evidence type="ECO:0000313" key="1">
    <source>
        <dbReference type="EMBL" id="AIX17447.1"/>
    </source>
</evidence>
<evidence type="ECO:0000313" key="17">
    <source>
        <dbReference type="Proteomes" id="UP000033002"/>
    </source>
</evidence>
<gene>
    <name evidence="14" type="ORF">Syn7803C100_11</name>
    <name evidence="15" type="ORF">Syn7803C28_10</name>
    <name evidence="16" type="ORF">Syn7803C36_11</name>
    <name evidence="1" type="ORF">Syn7803C66_10</name>
    <name evidence="2" type="ORF">Syn7803C67_10</name>
    <name evidence="3" type="ORF">Syn7803C68_11</name>
    <name evidence="4" type="ORF">Syn7803C69_10</name>
    <name evidence="5" type="ORF">Syn7803C76_10</name>
    <name evidence="6" type="ORF">Syn7803C78_10</name>
    <name evidence="7" type="ORF">Syn7803C91_10</name>
    <name evidence="8" type="ORF">Syn7803C92_10</name>
    <name evidence="9" type="ORF">Syn7803US49_10</name>
    <name evidence="10" type="ORF">Syn7803US53_10</name>
    <name evidence="11" type="ORF">Syn7803US54_11</name>
    <name evidence="12" type="ORF">Syn7803US56_11</name>
    <name evidence="13" type="ORF">Syn9311C4_10</name>
</gene>
<dbReference type="Proteomes" id="UP000185340">
    <property type="component" value="Segment"/>
</dbReference>
<reference evidence="17 18" key="1">
    <citation type="submission" date="2013-12" db="EMBL/GenBank/DDBJ databases">
        <title>Ecological redundancy of diverse viral populations within a natural community.</title>
        <authorList>
            <person name="Gregory A.C."/>
            <person name="LaButti K."/>
            <person name="Copeland A."/>
            <person name="Woyke T."/>
            <person name="Sullivan M.B."/>
        </authorList>
    </citation>
    <scope>NUCLEOTIDE SEQUENCE [LARGE SCALE GENOMIC DNA]</scope>
    <source>
        <strain evidence="14">Syn7803C100</strain>
        <strain evidence="15">Syn7803C28</strain>
        <strain evidence="16">Syn7803C36</strain>
        <strain evidence="1">Syn7803C66</strain>
        <strain evidence="2">Syn7803C67</strain>
        <strain evidence="3">Syn7803C68</strain>
        <strain evidence="4">Syn7803C69</strain>
        <strain evidence="5">Syn7803C76</strain>
        <strain evidence="6">Syn7803C78</strain>
        <strain evidence="7">Syn7803C91</strain>
        <strain evidence="8">Syn7803C92</strain>
        <strain evidence="9">Syn7803US49</strain>
        <strain evidence="10">Syn7803US53</strain>
        <strain evidence="11">Syn7803US54</strain>
        <strain evidence="12">Syn7803US56</strain>
        <strain evidence="13">Syn9311C4</strain>
    </source>
</reference>
<dbReference type="EMBL" id="KJ019060">
    <property type="protein sequence ID" value="AIX21913.1"/>
    <property type="molecule type" value="Genomic_DNA"/>
</dbReference>
<dbReference type="EMBL" id="KJ019042">
    <property type="protein sequence ID" value="AIX17662.1"/>
    <property type="molecule type" value="Genomic_DNA"/>
</dbReference>
<evidence type="ECO:0000313" key="6">
    <source>
        <dbReference type="EMBL" id="AIX19685.1"/>
    </source>
</evidence>
<dbReference type="Proteomes" id="UP000185333">
    <property type="component" value="Segment"/>
</dbReference>
<evidence type="ECO:0000313" key="15">
    <source>
        <dbReference type="EMBL" id="AIX44430.1"/>
    </source>
</evidence>
<dbReference type="EMBL" id="KJ019041">
    <property type="protein sequence ID" value="AIX17447.1"/>
    <property type="molecule type" value="Genomic_DNA"/>
</dbReference>
<dbReference type="Proteomes" id="UP000185341">
    <property type="component" value="Segment"/>
</dbReference>
<organism evidence="10 19">
    <name type="scientific">Synechococcus phage ACG-2014b</name>
    <dbReference type="NCBI Taxonomy" id="1493508"/>
    <lineage>
        <taxon>Viruses</taxon>
        <taxon>Duplodnaviria</taxon>
        <taxon>Heunggongvirae</taxon>
        <taxon>Uroviricota</taxon>
        <taxon>Caudoviricetes</taxon>
        <taxon>Pantevenvirales</taxon>
        <taxon>Kyanoviridae</taxon>
        <taxon>Nereusvirus</taxon>
        <taxon>Nereusvirus tusconc4</taxon>
    </lineage>
</organism>
<evidence type="ECO:0000313" key="14">
    <source>
        <dbReference type="EMBL" id="AIX39312.1"/>
    </source>
</evidence>
<dbReference type="Proteomes" id="UP000185338">
    <property type="component" value="Segment"/>
</dbReference>
<dbReference type="Proteomes" id="UP000185339">
    <property type="component" value="Segment"/>
</dbReference>
<dbReference type="EMBL" id="KJ019044">
    <property type="protein sequence ID" value="AIX18094.1"/>
    <property type="molecule type" value="Genomic_DNA"/>
</dbReference>
<evidence type="ECO:0000313" key="2">
    <source>
        <dbReference type="EMBL" id="AIX17662.1"/>
    </source>
</evidence>
<dbReference type="EMBL" id="KJ019108">
    <property type="protein sequence ID" value="AIX33560.1"/>
    <property type="molecule type" value="Genomic_DNA"/>
</dbReference>
<evidence type="ECO:0000313" key="7">
    <source>
        <dbReference type="EMBL" id="AIX21913.1"/>
    </source>
</evidence>
<name>A0A0E3FSG3_9CAUD</name>
<evidence type="ECO:0000313" key="5">
    <source>
        <dbReference type="EMBL" id="AIX19250.1"/>
    </source>
</evidence>
<dbReference type="EMBL" id="KJ019049">
    <property type="protein sequence ID" value="AIX19250.1"/>
    <property type="molecule type" value="Genomic_DNA"/>
</dbReference>
<evidence type="ECO:0000313" key="9">
    <source>
        <dbReference type="EMBL" id="AIX32496.1"/>
    </source>
</evidence>
<dbReference type="EMBL" id="KJ019133">
    <property type="protein sequence ID" value="AIX39093.1"/>
    <property type="molecule type" value="Genomic_DNA"/>
</dbReference>
<dbReference type="Proteomes" id="UP000033002">
    <property type="component" value="Segment"/>
</dbReference>
<keyword evidence="20" id="KW-1185">Reference proteome</keyword>
<evidence type="ECO:0000313" key="12">
    <source>
        <dbReference type="EMBL" id="AIX33992.1"/>
    </source>
</evidence>
<dbReference type="Proteomes" id="UP000185337">
    <property type="component" value="Segment"/>
</dbReference>